<dbReference type="Pfam" id="PF18651">
    <property type="entry name" value="CshA_NR2"/>
    <property type="match status" value="1"/>
</dbReference>
<dbReference type="Proteomes" id="UP000003081">
    <property type="component" value="Unassembled WGS sequence"/>
</dbReference>
<dbReference type="InterPro" id="IPR040683">
    <property type="entry name" value="CshA_NR2"/>
</dbReference>
<accession>C4IG14</accession>
<dbReference type="RefSeq" id="WP_003406477.1">
    <property type="nucleotide sequence ID" value="NZ_ACOM01000005.1"/>
</dbReference>
<gene>
    <name evidence="2" type="ORF">CLP_1966</name>
</gene>
<proteinExistence type="predicted"/>
<organism evidence="2 3">
    <name type="scientific">Clostridium butyricum E4 str. BoNT E BL5262</name>
    <dbReference type="NCBI Taxonomy" id="632245"/>
    <lineage>
        <taxon>Bacteria</taxon>
        <taxon>Bacillati</taxon>
        <taxon>Bacillota</taxon>
        <taxon>Clostridia</taxon>
        <taxon>Eubacteriales</taxon>
        <taxon>Clostridiaceae</taxon>
        <taxon>Clostridium</taxon>
    </lineage>
</organism>
<dbReference type="AlphaFoldDB" id="C4IG14"/>
<keyword evidence="3" id="KW-1185">Reference proteome</keyword>
<dbReference type="EMBL" id="ACOM01000005">
    <property type="protein sequence ID" value="EEP52927.1"/>
    <property type="molecule type" value="Genomic_DNA"/>
</dbReference>
<evidence type="ECO:0000259" key="1">
    <source>
        <dbReference type="Pfam" id="PF18651"/>
    </source>
</evidence>
<evidence type="ECO:0000313" key="2">
    <source>
        <dbReference type="EMBL" id="EEP52927.1"/>
    </source>
</evidence>
<name>C4IG14_CLOBU</name>
<feature type="domain" description="Surface adhesin CshA non-repetitive" evidence="1">
    <location>
        <begin position="20"/>
        <end position="228"/>
    </location>
</feature>
<protein>
    <recommendedName>
        <fullName evidence="1">Surface adhesin CshA non-repetitive domain-containing protein</fullName>
    </recommendedName>
</protein>
<comment type="caution">
    <text evidence="2">The sequence shown here is derived from an EMBL/GenBank/DDBJ whole genome shotgun (WGS) entry which is preliminary data.</text>
</comment>
<sequence>MSLNVKYAEKGSKGALAGLIGWIDYGTVMNLSPGQSTRVINTITGGYTISFDLSLVQTYTGQTTPATSISFKGFTTPVLSSGGVAFGNTGYTGIDGNVALYMSTESDLGVDTISKLTLNNILVLDSSQNLVSKFSIIVADAESTNKVETWSATTNGTAWALIDVLPAPNGSTIGGPIISGVGTNTVNETGVNVNMGNVSGPVYFTQRPTQVVLGCLAEDSRQGFVVGVIINQDCNCNLDINKNDKIVNICPGRTQYFKFVVSPSCGEYTIVYTGSNYNPETGIITGSLATYQLTEQGIIVYVKSNLTSGAVEVLPFEIISQCGVTKFEIVFAYNPSECSSNTNLTNCSGCN</sequence>
<evidence type="ECO:0000313" key="3">
    <source>
        <dbReference type="Proteomes" id="UP000003081"/>
    </source>
</evidence>
<reference evidence="2 3" key="1">
    <citation type="submission" date="2009-08" db="EMBL/GenBank/DDBJ databases">
        <authorList>
            <person name="Shrivastava S."/>
            <person name="Brinkac L.B."/>
            <person name="Brown J.L."/>
            <person name="Bruce D.B."/>
            <person name="Detter C."/>
            <person name="Green L.D."/>
            <person name="Munk C.A."/>
            <person name="Rogers Y.C."/>
            <person name="Tapia R."/>
            <person name="Sims D.R."/>
            <person name="Smith L.A."/>
            <person name="Smith T.J."/>
            <person name="Sutton G."/>
            <person name="Brettin T."/>
        </authorList>
    </citation>
    <scope>NUCLEOTIDE SEQUENCE [LARGE SCALE GENOMIC DNA]</scope>
    <source>
        <strain evidence="3">E4 str. BoNT E BL5262</strain>
    </source>
</reference>
<dbReference type="HOGENOM" id="CLU_789169_0_0_9"/>
<dbReference type="eggNOG" id="ENOG50324ZD">
    <property type="taxonomic scope" value="Bacteria"/>
</dbReference>